<reference evidence="4 5" key="1">
    <citation type="journal article" date="2013" name="Genome Announc.">
        <title>Draft Genome Sequence of the Cellulolytic, Mesophilic, Anaerobic Bacterium Clostridium termitidis Strain CT1112 (DSM 5398).</title>
        <authorList>
            <person name="Lal S."/>
            <person name="Ramachandran U."/>
            <person name="Zhang X."/>
            <person name="Munir R."/>
            <person name="Sparling R."/>
            <person name="Levin D.B."/>
        </authorList>
    </citation>
    <scope>NUCLEOTIDE SEQUENCE [LARGE SCALE GENOMIC DNA]</scope>
    <source>
        <strain evidence="4 5">CT1112</strain>
    </source>
</reference>
<accession>S0FH63</accession>
<keyword evidence="5" id="KW-1185">Reference proteome</keyword>
<dbReference type="Proteomes" id="UP000014155">
    <property type="component" value="Unassembled WGS sequence"/>
</dbReference>
<dbReference type="GO" id="GO:0005737">
    <property type="term" value="C:cytoplasm"/>
    <property type="evidence" value="ECO:0007669"/>
    <property type="project" value="UniProtKB-SubCell"/>
</dbReference>
<protein>
    <recommendedName>
        <fullName evidence="3">Urease accessory protein UreF</fullName>
    </recommendedName>
</protein>
<name>S0FH63_RUMCE</name>
<evidence type="ECO:0000313" key="4">
    <source>
        <dbReference type="EMBL" id="EMS69161.1"/>
    </source>
</evidence>
<dbReference type="PANTHER" id="PTHR33620:SF1">
    <property type="entry name" value="UREASE ACCESSORY PROTEIN F"/>
    <property type="match status" value="1"/>
</dbReference>
<comment type="function">
    <text evidence="3">Required for maturation of urease via the functional incorporation of the urease nickel metallocenter.</text>
</comment>
<dbReference type="EMBL" id="AORV01000072">
    <property type="protein sequence ID" value="EMS69161.1"/>
    <property type="molecule type" value="Genomic_DNA"/>
</dbReference>
<dbReference type="PANTHER" id="PTHR33620">
    <property type="entry name" value="UREASE ACCESSORY PROTEIN F"/>
    <property type="match status" value="1"/>
</dbReference>
<evidence type="ECO:0000313" key="5">
    <source>
        <dbReference type="Proteomes" id="UP000014155"/>
    </source>
</evidence>
<dbReference type="RefSeq" id="WP_004630915.1">
    <property type="nucleotide sequence ID" value="NZ_AORV01000072.1"/>
</dbReference>
<dbReference type="HAMAP" id="MF_01385">
    <property type="entry name" value="UreF"/>
    <property type="match status" value="1"/>
</dbReference>
<dbReference type="GO" id="GO:0016151">
    <property type="term" value="F:nickel cation binding"/>
    <property type="evidence" value="ECO:0007669"/>
    <property type="project" value="UniProtKB-UniRule"/>
</dbReference>
<comment type="subcellular location">
    <subcellularLocation>
        <location evidence="3">Cytoplasm</location>
    </subcellularLocation>
</comment>
<dbReference type="Gene3D" id="1.10.4190.10">
    <property type="entry name" value="Urease accessory protein UreF"/>
    <property type="match status" value="1"/>
</dbReference>
<gene>
    <name evidence="3" type="primary">ureF</name>
    <name evidence="4" type="ORF">CTER_5259</name>
</gene>
<dbReference type="PATRIC" id="fig|1195236.3.peg.5396"/>
<keyword evidence="3" id="KW-0963">Cytoplasm</keyword>
<evidence type="ECO:0000256" key="1">
    <source>
        <dbReference type="ARBA" id="ARBA00022988"/>
    </source>
</evidence>
<dbReference type="InterPro" id="IPR038277">
    <property type="entry name" value="UreF_sf"/>
</dbReference>
<proteinExistence type="inferred from homology"/>
<dbReference type="InterPro" id="IPR002639">
    <property type="entry name" value="UreF"/>
</dbReference>
<keyword evidence="1 3" id="KW-0996">Nickel insertion</keyword>
<evidence type="ECO:0000256" key="2">
    <source>
        <dbReference type="ARBA" id="ARBA00023186"/>
    </source>
</evidence>
<comment type="caution">
    <text evidence="4">The sequence shown here is derived from an EMBL/GenBank/DDBJ whole genome shotgun (WGS) entry which is preliminary data.</text>
</comment>
<keyword evidence="2 3" id="KW-0143">Chaperone</keyword>
<evidence type="ECO:0000256" key="3">
    <source>
        <dbReference type="HAMAP-Rule" id="MF_01385"/>
    </source>
</evidence>
<dbReference type="AlphaFoldDB" id="S0FH63"/>
<comment type="similarity">
    <text evidence="3">Belongs to the UreF family.</text>
</comment>
<dbReference type="Pfam" id="PF01730">
    <property type="entry name" value="UreF"/>
    <property type="match status" value="1"/>
</dbReference>
<comment type="subunit">
    <text evidence="3">UreD, UreF and UreG form a complex that acts as a GTP-hydrolysis-dependent molecular chaperone, activating the urease apoprotein by helping to assemble the nickel containing metallocenter of UreC. The UreE protein probably delivers the nickel.</text>
</comment>
<organism evidence="4 5">
    <name type="scientific">Ruminiclostridium cellobioparum subsp. termitidis CT1112</name>
    <dbReference type="NCBI Taxonomy" id="1195236"/>
    <lineage>
        <taxon>Bacteria</taxon>
        <taxon>Bacillati</taxon>
        <taxon>Bacillota</taxon>
        <taxon>Clostridia</taxon>
        <taxon>Eubacteriales</taxon>
        <taxon>Oscillospiraceae</taxon>
        <taxon>Ruminiclostridium</taxon>
    </lineage>
</organism>
<dbReference type="STRING" id="1195236.CTER_5259"/>
<dbReference type="PIRSF" id="PIRSF009467">
    <property type="entry name" value="Ureas_acces_UreF"/>
    <property type="match status" value="1"/>
</dbReference>
<dbReference type="eggNOG" id="COG0830">
    <property type="taxonomic scope" value="Bacteria"/>
</dbReference>
<sequence length="241" mass="27140">MSSQIPPGKSRARLRSCLHLLHLSDPLLPIGGFTHSYGLETYVQKELVNSSTQVKKYLEAYLRHNFLYNELLAMRLAWEYADESNIEVIVELNNILCAAKGPRELRNAGTKLGLRLIKIIETQLNGEALFNEYLEAVKAGKCESNYCVIYGMAAYLFGIGKEDSMIAISYNTASTIINNCAKLIPISQMDGQKILFEAQAFIEELVEKAGKLKPEDTGMCSIGFDIRSMQHERLYTRIYIS</sequence>